<organism evidence="1 2">
    <name type="scientific">Azospirillum isscasi</name>
    <dbReference type="NCBI Taxonomy" id="3053926"/>
    <lineage>
        <taxon>Bacteria</taxon>
        <taxon>Pseudomonadati</taxon>
        <taxon>Pseudomonadota</taxon>
        <taxon>Alphaproteobacteria</taxon>
        <taxon>Rhodospirillales</taxon>
        <taxon>Azospirillaceae</taxon>
        <taxon>Azospirillum</taxon>
    </lineage>
</organism>
<dbReference type="Proteomes" id="UP001227317">
    <property type="component" value="Unassembled WGS sequence"/>
</dbReference>
<dbReference type="EMBL" id="JAUJFI010000033">
    <property type="protein sequence ID" value="MDQ2102923.1"/>
    <property type="molecule type" value="Genomic_DNA"/>
</dbReference>
<proteinExistence type="predicted"/>
<evidence type="ECO:0000313" key="2">
    <source>
        <dbReference type="Proteomes" id="UP001227317"/>
    </source>
</evidence>
<evidence type="ECO:0008006" key="3">
    <source>
        <dbReference type="Google" id="ProtNLM"/>
    </source>
</evidence>
<name>A0ABU0WFU6_9PROT</name>
<comment type="caution">
    <text evidence="1">The sequence shown here is derived from an EMBL/GenBank/DDBJ whole genome shotgun (WGS) entry which is preliminary data.</text>
</comment>
<keyword evidence="2" id="KW-1185">Reference proteome</keyword>
<gene>
    <name evidence="1" type="ORF">QSG27_09485</name>
</gene>
<dbReference type="RefSeq" id="WP_306705466.1">
    <property type="nucleotide sequence ID" value="NZ_JAUJFI010000033.1"/>
</dbReference>
<evidence type="ECO:0000313" key="1">
    <source>
        <dbReference type="EMBL" id="MDQ2102923.1"/>
    </source>
</evidence>
<protein>
    <recommendedName>
        <fullName evidence="3">Secreted protein</fullName>
    </recommendedName>
</protein>
<reference evidence="1 2" key="1">
    <citation type="submission" date="2023-06" db="EMBL/GenBank/DDBJ databases">
        <title>Azospirillum isscasensis sp.nov, a bacterium isolated from rhizosphere soil of rice.</title>
        <authorList>
            <person name="Wang H."/>
        </authorList>
    </citation>
    <scope>NUCLEOTIDE SEQUENCE [LARGE SCALE GENOMIC DNA]</scope>
    <source>
        <strain evidence="1 2">C340-1</strain>
    </source>
</reference>
<sequence>MIIWMPFFYFVCVNPFCMTSAEMNCGTLEKAEIELKTWKEKMAGACYLKIYFKLMESCGGGRKKPGRKGVSRIAFEGSRMPAMPVLAANGNVRR</sequence>
<accession>A0ABU0WFU6</accession>